<dbReference type="RefSeq" id="YP_009598856.1">
    <property type="nucleotide sequence ID" value="NC_041911.1"/>
</dbReference>
<evidence type="ECO:0000313" key="2">
    <source>
        <dbReference type="Proteomes" id="UP000222831"/>
    </source>
</evidence>
<name>A0A1L7N0Y8_9CAUD</name>
<dbReference type="KEGG" id="vg:40074558"/>
<dbReference type="EMBL" id="AP017924">
    <property type="protein sequence ID" value="BAW19137.1"/>
    <property type="molecule type" value="Genomic_DNA"/>
</dbReference>
<keyword evidence="2" id="KW-1185">Reference proteome</keyword>
<dbReference type="Proteomes" id="UP000222831">
    <property type="component" value="Segment"/>
</dbReference>
<organism evidence="1 2">
    <name type="scientific">Ralstonia phage RP12</name>
    <dbReference type="NCBI Taxonomy" id="1923889"/>
    <lineage>
        <taxon>Viruses</taxon>
        <taxon>Duplodnaviria</taxon>
        <taxon>Heunggongvirae</taxon>
        <taxon>Uroviricota</taxon>
        <taxon>Caudoviricetes</taxon>
        <taxon>Chimalliviridae</taxon>
        <taxon>Ripduovirus</taxon>
        <taxon>Ripduovirus RP12</taxon>
    </lineage>
</organism>
<sequence length="87" mass="9795">MIQLWKNATSLEPHPAAYWPEQGQVVIIQLRDGEELRAVVGTISFDLDGESCTVEPVFIDTDDEIVSVFTPGQVFAWTPFEPTKHLH</sequence>
<evidence type="ECO:0000313" key="1">
    <source>
        <dbReference type="EMBL" id="BAW19137.1"/>
    </source>
</evidence>
<dbReference type="GeneID" id="40074558"/>
<protein>
    <submittedName>
        <fullName evidence="1">Uncharacterized protein</fullName>
    </submittedName>
</protein>
<accession>A0A1L7N0Y8</accession>
<reference evidence="1 2" key="1">
    <citation type="submission" date="2016-12" db="EMBL/GenBank/DDBJ databases">
        <title>Characterization of two jumbo phages RP12 and RP31 infecting the phytopathogen Ralstonia solanacearum.</title>
        <authorList>
            <person name="Kawasaki T."/>
            <person name="Yoshikawa G."/>
            <person name="Ogata H."/>
            <person name="Yamada T."/>
        </authorList>
    </citation>
    <scope>NUCLEOTIDE SEQUENCE [LARGE SCALE GENOMIC DNA]</scope>
    <source>
        <strain evidence="1 2">RP12</strain>
    </source>
</reference>
<proteinExistence type="predicted"/>